<sequence length="104" mass="11254">MTSTTTTADASATNHHYLICRHLLHTKILDLKTRSENSIQKSIGCRGLHDGLGGVKERNLRRLLVVAEEGVGGVYVTVVGDAEHDSVCLASDSGQCMFTHLTHP</sequence>
<keyword evidence="2" id="KW-1185">Reference proteome</keyword>
<evidence type="ECO:0000313" key="2">
    <source>
        <dbReference type="Proteomes" id="UP001604277"/>
    </source>
</evidence>
<name>A0ABD1XA72_9LAMI</name>
<dbReference type="AlphaFoldDB" id="A0ABD1XA72"/>
<evidence type="ECO:0000313" key="1">
    <source>
        <dbReference type="EMBL" id="KAL2558565.1"/>
    </source>
</evidence>
<dbReference type="EMBL" id="JBFOLJ010000001">
    <property type="protein sequence ID" value="KAL2558565.1"/>
    <property type="molecule type" value="Genomic_DNA"/>
</dbReference>
<proteinExistence type="predicted"/>
<dbReference type="Proteomes" id="UP001604277">
    <property type="component" value="Unassembled WGS sequence"/>
</dbReference>
<organism evidence="1 2">
    <name type="scientific">Forsythia ovata</name>
    <dbReference type="NCBI Taxonomy" id="205694"/>
    <lineage>
        <taxon>Eukaryota</taxon>
        <taxon>Viridiplantae</taxon>
        <taxon>Streptophyta</taxon>
        <taxon>Embryophyta</taxon>
        <taxon>Tracheophyta</taxon>
        <taxon>Spermatophyta</taxon>
        <taxon>Magnoliopsida</taxon>
        <taxon>eudicotyledons</taxon>
        <taxon>Gunneridae</taxon>
        <taxon>Pentapetalae</taxon>
        <taxon>asterids</taxon>
        <taxon>lamiids</taxon>
        <taxon>Lamiales</taxon>
        <taxon>Oleaceae</taxon>
        <taxon>Forsythieae</taxon>
        <taxon>Forsythia</taxon>
    </lineage>
</organism>
<reference evidence="2" key="1">
    <citation type="submission" date="2024-07" db="EMBL/GenBank/DDBJ databases">
        <title>Two chromosome-level genome assemblies of Korean endemic species Abeliophyllum distichum and Forsythia ovata (Oleaceae).</title>
        <authorList>
            <person name="Jang H."/>
        </authorList>
    </citation>
    <scope>NUCLEOTIDE SEQUENCE [LARGE SCALE GENOMIC DNA]</scope>
</reference>
<gene>
    <name evidence="1" type="ORF">Fot_03304</name>
</gene>
<protein>
    <submittedName>
        <fullName evidence="1">Uncharacterized protein</fullName>
    </submittedName>
</protein>
<comment type="caution">
    <text evidence="1">The sequence shown here is derived from an EMBL/GenBank/DDBJ whole genome shotgun (WGS) entry which is preliminary data.</text>
</comment>
<accession>A0ABD1XA72</accession>